<dbReference type="Proteomes" id="UP000078544">
    <property type="component" value="Unassembled WGS sequence"/>
</dbReference>
<proteinExistence type="predicted"/>
<dbReference type="OrthoDB" id="5345494at2759"/>
<organism evidence="1 2">
    <name type="scientific">Moelleriella libera RCEF 2490</name>
    <dbReference type="NCBI Taxonomy" id="1081109"/>
    <lineage>
        <taxon>Eukaryota</taxon>
        <taxon>Fungi</taxon>
        <taxon>Dikarya</taxon>
        <taxon>Ascomycota</taxon>
        <taxon>Pezizomycotina</taxon>
        <taxon>Sordariomycetes</taxon>
        <taxon>Hypocreomycetidae</taxon>
        <taxon>Hypocreales</taxon>
        <taxon>Clavicipitaceae</taxon>
        <taxon>Moelleriella</taxon>
    </lineage>
</organism>
<name>A0A168BLW0_9HYPO</name>
<protein>
    <recommendedName>
        <fullName evidence="3">F-box domain-containing protein</fullName>
    </recommendedName>
</protein>
<accession>A0A168BLW0</accession>
<reference evidence="1 2" key="1">
    <citation type="journal article" date="2016" name="Genome Biol. Evol.">
        <title>Divergent and convergent evolution of fungal pathogenicity.</title>
        <authorList>
            <person name="Shang Y."/>
            <person name="Xiao G."/>
            <person name="Zheng P."/>
            <person name="Cen K."/>
            <person name="Zhan S."/>
            <person name="Wang C."/>
        </authorList>
    </citation>
    <scope>NUCLEOTIDE SEQUENCE [LARGE SCALE GENOMIC DNA]</scope>
    <source>
        <strain evidence="1 2">RCEF 2490</strain>
    </source>
</reference>
<sequence length="450" mass="48848">MSSAPVQAQPRQESETTSISLFDVLHNSLILCHVAPYLPIHSLLQLASASKDVRSLVFNTPGVFRHLDLTQVQRSLLNITASDLGPEAWRNSQIDGNIPFEDFLSRPLRGVLNAVQQQNILKNVQTLVLDGLSVTSEICHEIINDASYNVRILSIREVKNLNHAKLRGALQYACRPTRPKASPRLKALYVFGPKDGHTDHTNDSISVSWNRRSRDALASSTQLKGDPWWSERGQIVSRPISRDWVSCVASCEGIIAFDAVLCRGPRHQNSPVFGQPLILGDTAAAAATYAVAGCEGCGKAPEGLTSAGTCAAVTLPALAPVPIIHSYRVVVIVSGSDTAHAATNGGVKAVISFQDKAKTMCVKHGANAPFVRNHSEDQEPRFEKLLGMWQQPVADLDCSASPASARRKEPAKNVMRVFVLCTMKAQHLNTVIGACLVAADWDDMTRAQDD</sequence>
<evidence type="ECO:0008006" key="3">
    <source>
        <dbReference type="Google" id="ProtNLM"/>
    </source>
</evidence>
<dbReference type="AlphaFoldDB" id="A0A168BLW0"/>
<dbReference type="EMBL" id="AZGY01000009">
    <property type="protein sequence ID" value="KZZ95471.1"/>
    <property type="molecule type" value="Genomic_DNA"/>
</dbReference>
<keyword evidence="2" id="KW-1185">Reference proteome</keyword>
<gene>
    <name evidence="1" type="ORF">AAL_04702</name>
</gene>
<evidence type="ECO:0000313" key="2">
    <source>
        <dbReference type="Proteomes" id="UP000078544"/>
    </source>
</evidence>
<evidence type="ECO:0000313" key="1">
    <source>
        <dbReference type="EMBL" id="KZZ95471.1"/>
    </source>
</evidence>
<dbReference type="STRING" id="1081109.A0A168BLW0"/>
<comment type="caution">
    <text evidence="1">The sequence shown here is derived from an EMBL/GenBank/DDBJ whole genome shotgun (WGS) entry which is preliminary data.</text>
</comment>